<name>A0A0A9AKD1_ARUDO</name>
<dbReference type="AlphaFoldDB" id="A0A0A9AKD1"/>
<organism evidence="1">
    <name type="scientific">Arundo donax</name>
    <name type="common">Giant reed</name>
    <name type="synonym">Donax arundinaceus</name>
    <dbReference type="NCBI Taxonomy" id="35708"/>
    <lineage>
        <taxon>Eukaryota</taxon>
        <taxon>Viridiplantae</taxon>
        <taxon>Streptophyta</taxon>
        <taxon>Embryophyta</taxon>
        <taxon>Tracheophyta</taxon>
        <taxon>Spermatophyta</taxon>
        <taxon>Magnoliopsida</taxon>
        <taxon>Liliopsida</taxon>
        <taxon>Poales</taxon>
        <taxon>Poaceae</taxon>
        <taxon>PACMAD clade</taxon>
        <taxon>Arundinoideae</taxon>
        <taxon>Arundineae</taxon>
        <taxon>Arundo</taxon>
    </lineage>
</organism>
<dbReference type="EMBL" id="GBRH01250353">
    <property type="protein sequence ID" value="JAD47542.1"/>
    <property type="molecule type" value="Transcribed_RNA"/>
</dbReference>
<evidence type="ECO:0000313" key="1">
    <source>
        <dbReference type="EMBL" id="JAD47542.1"/>
    </source>
</evidence>
<reference evidence="1" key="1">
    <citation type="submission" date="2014-09" db="EMBL/GenBank/DDBJ databases">
        <authorList>
            <person name="Magalhaes I.L.F."/>
            <person name="Oliveira U."/>
            <person name="Santos F.R."/>
            <person name="Vidigal T.H.D.A."/>
            <person name="Brescovit A.D."/>
            <person name="Santos A.J."/>
        </authorList>
    </citation>
    <scope>NUCLEOTIDE SEQUENCE</scope>
    <source>
        <tissue evidence="1">Shoot tissue taken approximately 20 cm above the soil surface</tissue>
    </source>
</reference>
<reference evidence="1" key="2">
    <citation type="journal article" date="2015" name="Data Brief">
        <title>Shoot transcriptome of the giant reed, Arundo donax.</title>
        <authorList>
            <person name="Barrero R.A."/>
            <person name="Guerrero F.D."/>
            <person name="Moolhuijzen P."/>
            <person name="Goolsby J.A."/>
            <person name="Tidwell J."/>
            <person name="Bellgard S.E."/>
            <person name="Bellgard M.I."/>
        </authorList>
    </citation>
    <scope>NUCLEOTIDE SEQUENCE</scope>
    <source>
        <tissue evidence="1">Shoot tissue taken approximately 20 cm above the soil surface</tissue>
    </source>
</reference>
<protein>
    <submittedName>
        <fullName evidence="1">Uncharacterized protein</fullName>
    </submittedName>
</protein>
<proteinExistence type="predicted"/>
<accession>A0A0A9AKD1</accession>
<sequence length="51" mass="5965">MDWAGPELVVGPAEQGPELGQRRRLRLLVVELRILERVERRGPHGRRPEQR</sequence>